<keyword evidence="3 4" id="KW-0732">Signal</keyword>
<evidence type="ECO:0000313" key="6">
    <source>
        <dbReference type="Proteomes" id="UP000758168"/>
    </source>
</evidence>
<dbReference type="Pfam" id="PF13531">
    <property type="entry name" value="SBP_bac_11"/>
    <property type="match status" value="1"/>
</dbReference>
<dbReference type="InterPro" id="IPR005950">
    <property type="entry name" value="ModA"/>
</dbReference>
<dbReference type="Proteomes" id="UP000758168">
    <property type="component" value="Unassembled WGS sequence"/>
</dbReference>
<organism evidence="5 6">
    <name type="scientific">Microlunatus capsulatus</name>
    <dbReference type="NCBI Taxonomy" id="99117"/>
    <lineage>
        <taxon>Bacteria</taxon>
        <taxon>Bacillati</taxon>
        <taxon>Actinomycetota</taxon>
        <taxon>Actinomycetes</taxon>
        <taxon>Propionibacteriales</taxon>
        <taxon>Propionibacteriaceae</taxon>
        <taxon>Microlunatus</taxon>
    </lineage>
</organism>
<accession>A0ABS4Z6C6</accession>
<comment type="caution">
    <text evidence="5">The sequence shown here is derived from an EMBL/GenBank/DDBJ whole genome shotgun (WGS) entry which is preliminary data.</text>
</comment>
<evidence type="ECO:0000313" key="5">
    <source>
        <dbReference type="EMBL" id="MBP2416591.1"/>
    </source>
</evidence>
<feature type="chain" id="PRO_5047212242" evidence="4">
    <location>
        <begin position="23"/>
        <end position="257"/>
    </location>
</feature>
<evidence type="ECO:0000256" key="4">
    <source>
        <dbReference type="SAM" id="SignalP"/>
    </source>
</evidence>
<name>A0ABS4Z6C6_9ACTN</name>
<evidence type="ECO:0000256" key="3">
    <source>
        <dbReference type="ARBA" id="ARBA00022729"/>
    </source>
</evidence>
<comment type="similarity">
    <text evidence="1">Belongs to the bacterial solute-binding protein ModA family.</text>
</comment>
<dbReference type="PANTHER" id="PTHR30632">
    <property type="entry name" value="MOLYBDATE-BINDING PERIPLASMIC PROTEIN"/>
    <property type="match status" value="1"/>
</dbReference>
<gene>
    <name evidence="5" type="ORF">JOF54_001513</name>
</gene>
<evidence type="ECO:0000256" key="1">
    <source>
        <dbReference type="ARBA" id="ARBA00009175"/>
    </source>
</evidence>
<dbReference type="Gene3D" id="3.40.190.10">
    <property type="entry name" value="Periplasmic binding protein-like II"/>
    <property type="match status" value="2"/>
</dbReference>
<feature type="signal peptide" evidence="4">
    <location>
        <begin position="1"/>
        <end position="22"/>
    </location>
</feature>
<keyword evidence="6" id="KW-1185">Reference proteome</keyword>
<sequence length="257" mass="25178">MSPQRRAALLALALTLPLTACAPDAPAPAAGEAPSGTVTVLAAASLTEAFTTLGEQFEAAHPGTTVTFSFGSSATLAAQAVQGAPADVLAAASTATMATVTDAGAAADPVDVATNTLEIAVPPGNPGGVRGLADLADPDLRVALCAPQVPCGAGAEQVLRAAGVTAAPDTLESDVKAVLQKVTADEVDAGLVYTTDVRAAGDGVEGIPVPEAADAPNRYPVAVLTASRNPVTARAFVDLVRSAPGQQVLAGAGFGPP</sequence>
<dbReference type="RefSeq" id="WP_210054420.1">
    <property type="nucleotide sequence ID" value="NZ_BAAAMH010000015.1"/>
</dbReference>
<keyword evidence="2" id="KW-0479">Metal-binding</keyword>
<dbReference type="InterPro" id="IPR050682">
    <property type="entry name" value="ModA/WtpA"/>
</dbReference>
<dbReference type="PANTHER" id="PTHR30632:SF0">
    <property type="entry name" value="SULFATE-BINDING PROTEIN"/>
    <property type="match status" value="1"/>
</dbReference>
<evidence type="ECO:0000256" key="2">
    <source>
        <dbReference type="ARBA" id="ARBA00022723"/>
    </source>
</evidence>
<dbReference type="SUPFAM" id="SSF53850">
    <property type="entry name" value="Periplasmic binding protein-like II"/>
    <property type="match status" value="1"/>
</dbReference>
<dbReference type="PIRSF" id="PIRSF004846">
    <property type="entry name" value="ModA"/>
    <property type="match status" value="1"/>
</dbReference>
<reference evidence="5 6" key="1">
    <citation type="submission" date="2021-03" db="EMBL/GenBank/DDBJ databases">
        <title>Sequencing the genomes of 1000 actinobacteria strains.</title>
        <authorList>
            <person name="Klenk H.-P."/>
        </authorList>
    </citation>
    <scope>NUCLEOTIDE SEQUENCE [LARGE SCALE GENOMIC DNA]</scope>
    <source>
        <strain evidence="5 6">DSM 12936</strain>
    </source>
</reference>
<protein>
    <submittedName>
        <fullName evidence="5">Molybdate transport system substrate-binding protein</fullName>
    </submittedName>
</protein>
<dbReference type="NCBIfam" id="TIGR01256">
    <property type="entry name" value="modA"/>
    <property type="match status" value="1"/>
</dbReference>
<dbReference type="EMBL" id="JAGIOB010000001">
    <property type="protein sequence ID" value="MBP2416591.1"/>
    <property type="molecule type" value="Genomic_DNA"/>
</dbReference>
<proteinExistence type="inferred from homology"/>